<feature type="domain" description="Peptidase S1" evidence="11">
    <location>
        <begin position="102"/>
        <end position="342"/>
    </location>
</feature>
<dbReference type="GO" id="GO:0006508">
    <property type="term" value="P:proteolysis"/>
    <property type="evidence" value="ECO:0007669"/>
    <property type="project" value="UniProtKB-KW"/>
</dbReference>
<dbReference type="FunFam" id="2.40.10.10:FF:000068">
    <property type="entry name" value="transmembrane protease serine 2"/>
    <property type="match status" value="1"/>
</dbReference>
<proteinExistence type="inferred from homology"/>
<dbReference type="EnsemblMetazoa" id="MDOA006054-RA">
    <property type="protein sequence ID" value="MDOA006054-PA"/>
    <property type="gene ID" value="MDOA006054"/>
</dbReference>
<dbReference type="SMART" id="SM00020">
    <property type="entry name" value="Tryp_SPc"/>
    <property type="match status" value="2"/>
</dbReference>
<accession>A0A1I8ML23</accession>
<dbReference type="STRING" id="7370.A0A1I8ML23"/>
<dbReference type="InterPro" id="IPR001254">
    <property type="entry name" value="Trypsin_dom"/>
</dbReference>
<dbReference type="GO" id="GO:0005576">
    <property type="term" value="C:extracellular region"/>
    <property type="evidence" value="ECO:0007669"/>
    <property type="project" value="UniProtKB-SubCell"/>
</dbReference>
<dbReference type="InterPro" id="IPR009003">
    <property type="entry name" value="Peptidase_S1_PA"/>
</dbReference>
<evidence type="ECO:0000256" key="10">
    <source>
        <dbReference type="SAM" id="MobiDB-lite"/>
    </source>
</evidence>
<evidence type="ECO:0000256" key="2">
    <source>
        <dbReference type="ARBA" id="ARBA00007664"/>
    </source>
</evidence>
<keyword evidence="4" id="KW-0645">Protease</keyword>
<evidence type="ECO:0000259" key="11">
    <source>
        <dbReference type="PROSITE" id="PS50240"/>
    </source>
</evidence>
<dbReference type="GO" id="GO:0004252">
    <property type="term" value="F:serine-type endopeptidase activity"/>
    <property type="evidence" value="ECO:0007669"/>
    <property type="project" value="InterPro"/>
</dbReference>
<dbReference type="AlphaFoldDB" id="A0A1I8ML23"/>
<dbReference type="VEuPathDB" id="VectorBase:MDOMA2_008334"/>
<dbReference type="InterPro" id="IPR033116">
    <property type="entry name" value="TRYPSIN_SER"/>
</dbReference>
<keyword evidence="5" id="KW-0732">Signal</keyword>
<evidence type="ECO:0000256" key="6">
    <source>
        <dbReference type="ARBA" id="ARBA00022801"/>
    </source>
</evidence>
<feature type="region of interest" description="Disordered" evidence="10">
    <location>
        <begin position="22"/>
        <end position="52"/>
    </location>
</feature>
<evidence type="ECO:0000313" key="12">
    <source>
        <dbReference type="EnsemblMetazoa" id="MDOA006054-PA"/>
    </source>
</evidence>
<evidence type="ECO:0000256" key="8">
    <source>
        <dbReference type="ARBA" id="ARBA00023157"/>
    </source>
</evidence>
<evidence type="ECO:0000256" key="9">
    <source>
        <dbReference type="ARBA" id="ARBA00023180"/>
    </source>
</evidence>
<dbReference type="PANTHER" id="PTHR24276">
    <property type="entry name" value="POLYSERASE-RELATED"/>
    <property type="match status" value="1"/>
</dbReference>
<dbReference type="InterPro" id="IPR050430">
    <property type="entry name" value="Peptidase_S1"/>
</dbReference>
<evidence type="ECO:0000256" key="1">
    <source>
        <dbReference type="ARBA" id="ARBA00004613"/>
    </source>
</evidence>
<dbReference type="PROSITE" id="PS00135">
    <property type="entry name" value="TRYPSIN_SER"/>
    <property type="match status" value="1"/>
</dbReference>
<dbReference type="FunFam" id="2.40.10.10:FF:000054">
    <property type="entry name" value="Complement C1r subcomponent"/>
    <property type="match status" value="1"/>
</dbReference>
<organism evidence="12">
    <name type="scientific">Musca domestica</name>
    <name type="common">House fly</name>
    <dbReference type="NCBI Taxonomy" id="7370"/>
    <lineage>
        <taxon>Eukaryota</taxon>
        <taxon>Metazoa</taxon>
        <taxon>Ecdysozoa</taxon>
        <taxon>Arthropoda</taxon>
        <taxon>Hexapoda</taxon>
        <taxon>Insecta</taxon>
        <taxon>Pterygota</taxon>
        <taxon>Neoptera</taxon>
        <taxon>Endopterygota</taxon>
        <taxon>Diptera</taxon>
        <taxon>Brachycera</taxon>
        <taxon>Muscomorpha</taxon>
        <taxon>Muscoidea</taxon>
        <taxon>Muscidae</taxon>
        <taxon>Musca</taxon>
    </lineage>
</organism>
<dbReference type="VEuPathDB" id="VectorBase:MDOA006054"/>
<keyword evidence="6" id="KW-0378">Hydrolase</keyword>
<evidence type="ECO:0000256" key="3">
    <source>
        <dbReference type="ARBA" id="ARBA00022525"/>
    </source>
</evidence>
<dbReference type="PRINTS" id="PR00722">
    <property type="entry name" value="CHYMOTRYPSIN"/>
</dbReference>
<dbReference type="eggNOG" id="KOG3627">
    <property type="taxonomic scope" value="Eukaryota"/>
</dbReference>
<keyword evidence="8" id="KW-1015">Disulfide bond</keyword>
<dbReference type="Pfam" id="PF00089">
    <property type="entry name" value="Trypsin"/>
    <property type="match status" value="2"/>
</dbReference>
<dbReference type="InterPro" id="IPR001314">
    <property type="entry name" value="Peptidase_S1A"/>
</dbReference>
<dbReference type="SUPFAM" id="SSF50494">
    <property type="entry name" value="Trypsin-like serine proteases"/>
    <property type="match status" value="2"/>
</dbReference>
<dbReference type="VEuPathDB" id="VectorBase:MDOMA2_015918"/>
<evidence type="ECO:0000256" key="4">
    <source>
        <dbReference type="ARBA" id="ARBA00022670"/>
    </source>
</evidence>
<evidence type="ECO:0000256" key="7">
    <source>
        <dbReference type="ARBA" id="ARBA00022825"/>
    </source>
</evidence>
<protein>
    <recommendedName>
        <fullName evidence="11">Peptidase S1 domain-containing protein</fullName>
    </recommendedName>
</protein>
<dbReference type="PROSITE" id="PS00134">
    <property type="entry name" value="TRYPSIN_HIS"/>
    <property type="match status" value="1"/>
</dbReference>
<evidence type="ECO:0000256" key="5">
    <source>
        <dbReference type="ARBA" id="ARBA00022729"/>
    </source>
</evidence>
<comment type="similarity">
    <text evidence="2">Belongs to the peptidase S1 family.</text>
</comment>
<dbReference type="InterPro" id="IPR043504">
    <property type="entry name" value="Peptidase_S1_PA_chymotrypsin"/>
</dbReference>
<keyword evidence="3" id="KW-0964">Secreted</keyword>
<sequence>MAAHENYDGHGAFANPAYVPSRHASTTSIPGEYRKSLDRDEGTESVKSNGSTIKIEANPDAAGYDANGNLSHGNFSALNSIYLNTVFQLEMEDLEIEFLFLIAGGLRHPIPMEKFVPYMVSIRSRNPQKYFGDNHFCAGTIFDKDLVLTTAHCVMDKRRVITKPRRLLLVAGTPNRVEPANTTIQYPVRSLAANLNFVRKNQNDIAIIRLKGVIPENSTAIKAIRLPEGPPQFGAHCTILGWGRLCRNGPLSDLATHLGVRLFTPEECRQKLPDRFKEGMLCAGENKPFKQDPCRGDSGGPLICNNTLTGIISWTIGCGSFHAASLYTDVWYHRQWIEQQLSKSNNLTMTSDVNVSHYRSIGEGKYEFRNNIGPLLPPEIHPYISSGYRPINVDLDRHVVSIRTREPTAYFGDNHFCAGAIITSSIIITAAHCVVDGHRIVTRPRRLRVVAGSPNRLKKDQTTMEFMVSKVIPHPKFQRRKGYDIALLILSDSIPRSNTKIKIISLAKYRPRVGTECQTLGWGQLYVDGPYAGRITYGNLSIIPNTQCLKTYGNYFTKDLLCAANPMDPFVDTCRGDAGAPLICHNKL</sequence>
<comment type="subcellular location">
    <subcellularLocation>
        <location evidence="1">Secreted</location>
    </subcellularLocation>
</comment>
<name>A0A1I8ML23_MUSDO</name>
<keyword evidence="9" id="KW-0325">Glycoprotein</keyword>
<dbReference type="InterPro" id="IPR018114">
    <property type="entry name" value="TRYPSIN_HIS"/>
</dbReference>
<dbReference type="PROSITE" id="PS50240">
    <property type="entry name" value="TRYPSIN_DOM"/>
    <property type="match status" value="2"/>
</dbReference>
<dbReference type="CDD" id="cd00190">
    <property type="entry name" value="Tryp_SPc"/>
    <property type="match status" value="1"/>
</dbReference>
<feature type="compositionally biased region" description="Basic and acidic residues" evidence="10">
    <location>
        <begin position="32"/>
        <end position="44"/>
    </location>
</feature>
<dbReference type="PANTHER" id="PTHR24276:SF91">
    <property type="entry name" value="AT26814P-RELATED"/>
    <property type="match status" value="1"/>
</dbReference>
<feature type="domain" description="Peptidase S1" evidence="11">
    <location>
        <begin position="384"/>
        <end position="588"/>
    </location>
</feature>
<dbReference type="Gene3D" id="2.40.10.10">
    <property type="entry name" value="Trypsin-like serine proteases"/>
    <property type="match status" value="2"/>
</dbReference>
<reference evidence="12" key="1">
    <citation type="submission" date="2020-05" db="UniProtKB">
        <authorList>
            <consortium name="EnsemblMetazoa"/>
        </authorList>
    </citation>
    <scope>IDENTIFICATION</scope>
    <source>
        <strain evidence="12">Aabys</strain>
    </source>
</reference>
<keyword evidence="7" id="KW-0720">Serine protease</keyword>